<evidence type="ECO:0000256" key="6">
    <source>
        <dbReference type="SAM" id="Phobius"/>
    </source>
</evidence>
<reference evidence="7 8" key="1">
    <citation type="submission" date="2018-03" db="EMBL/GenBank/DDBJ databases">
        <title>Mesoflavibacter sp. HG37 and Mesoflavibacter sp. HG96 sp.nov., two marine bacteria isolated from seawater of Western Pacific Ocean.</title>
        <authorList>
            <person name="Cheng H."/>
            <person name="Wu Y.-H."/>
            <person name="Guo L.-L."/>
            <person name="Xu X.-W."/>
        </authorList>
    </citation>
    <scope>NUCLEOTIDE SEQUENCE [LARGE SCALE GENOMIC DNA]</scope>
    <source>
        <strain evidence="7 8">KCTC 42117</strain>
    </source>
</reference>
<evidence type="ECO:0000256" key="4">
    <source>
        <dbReference type="ARBA" id="ARBA00022989"/>
    </source>
</evidence>
<evidence type="ECO:0000256" key="2">
    <source>
        <dbReference type="ARBA" id="ARBA00007375"/>
    </source>
</evidence>
<dbReference type="InterPro" id="IPR012506">
    <property type="entry name" value="TMEM86B-like"/>
</dbReference>
<comment type="subcellular location">
    <subcellularLocation>
        <location evidence="1">Membrane</location>
        <topology evidence="1">Multi-pass membrane protein</topology>
    </subcellularLocation>
</comment>
<feature type="transmembrane region" description="Helical" evidence="6">
    <location>
        <begin position="55"/>
        <end position="73"/>
    </location>
</feature>
<dbReference type="PANTHER" id="PTHR31885">
    <property type="entry name" value="GH04784P"/>
    <property type="match status" value="1"/>
</dbReference>
<dbReference type="PANTHER" id="PTHR31885:SF6">
    <property type="entry name" value="GH04784P"/>
    <property type="match status" value="1"/>
</dbReference>
<dbReference type="Proteomes" id="UP000238430">
    <property type="component" value="Unassembled WGS sequence"/>
</dbReference>
<evidence type="ECO:0000313" key="8">
    <source>
        <dbReference type="Proteomes" id="UP000238430"/>
    </source>
</evidence>
<feature type="transmembrane region" description="Helical" evidence="6">
    <location>
        <begin position="30"/>
        <end position="49"/>
    </location>
</feature>
<gene>
    <name evidence="7" type="ORF">C7H61_14405</name>
</gene>
<keyword evidence="5 6" id="KW-0472">Membrane</keyword>
<feature type="transmembrane region" description="Helical" evidence="6">
    <location>
        <begin position="6"/>
        <end position="23"/>
    </location>
</feature>
<feature type="transmembrane region" description="Helical" evidence="6">
    <location>
        <begin position="160"/>
        <end position="180"/>
    </location>
</feature>
<feature type="transmembrane region" description="Helical" evidence="6">
    <location>
        <begin position="192"/>
        <end position="214"/>
    </location>
</feature>
<dbReference type="GO" id="GO:0016787">
    <property type="term" value="F:hydrolase activity"/>
    <property type="evidence" value="ECO:0007669"/>
    <property type="project" value="TreeGrafter"/>
</dbReference>
<keyword evidence="4 6" id="KW-1133">Transmembrane helix</keyword>
<feature type="transmembrane region" description="Helical" evidence="6">
    <location>
        <begin position="78"/>
        <end position="97"/>
    </location>
</feature>
<feature type="transmembrane region" description="Helical" evidence="6">
    <location>
        <begin position="103"/>
        <end position="124"/>
    </location>
</feature>
<dbReference type="AlphaFoldDB" id="A0A2T1N6R3"/>
<dbReference type="EMBL" id="PXOT01000027">
    <property type="protein sequence ID" value="PSG87286.1"/>
    <property type="molecule type" value="Genomic_DNA"/>
</dbReference>
<evidence type="ECO:0000313" key="7">
    <source>
        <dbReference type="EMBL" id="PSG87286.1"/>
    </source>
</evidence>
<dbReference type="Pfam" id="PF07947">
    <property type="entry name" value="YhhN"/>
    <property type="match status" value="1"/>
</dbReference>
<dbReference type="RefSeq" id="WP_106680940.1">
    <property type="nucleotide sequence ID" value="NZ_JACHWV010000002.1"/>
</dbReference>
<organism evidence="7 8">
    <name type="scientific">Mesoflavibacter zeaxanthinifaciens subsp. sabulilitoris</name>
    <dbReference type="NCBI Taxonomy" id="1520893"/>
    <lineage>
        <taxon>Bacteria</taxon>
        <taxon>Pseudomonadati</taxon>
        <taxon>Bacteroidota</taxon>
        <taxon>Flavobacteriia</taxon>
        <taxon>Flavobacteriales</taxon>
        <taxon>Flavobacteriaceae</taxon>
        <taxon>Mesoflavibacter</taxon>
    </lineage>
</organism>
<protein>
    <submittedName>
        <fullName evidence="7">Lysoplasmalogenase</fullName>
    </submittedName>
</protein>
<name>A0A2T1N6R3_9FLAO</name>
<sequence length="216" mass="24803">MKKSTYLLITFIVALTAIFTSFFKFINWFYILKPLTTVLILLLPVIFIKVKLSKYALIIILGLCFCLIGDVLLMFEHLFIYGLASFLLGHILFTYAFTTVNGFLYNFKPLVFLILFAIAMFFVLKDNLGQLLIPVILYIICIVIMAWQALNLYFLNKNKVYRLIAVGAILFLISDAVLAYNMFVIKFSFSEIIILSTYWAAICFIALSALYIPINK</sequence>
<keyword evidence="8" id="KW-1185">Reference proteome</keyword>
<accession>A0A2T1N6R3</accession>
<evidence type="ECO:0000256" key="3">
    <source>
        <dbReference type="ARBA" id="ARBA00022692"/>
    </source>
</evidence>
<dbReference type="OrthoDB" id="5651790at2"/>
<comment type="similarity">
    <text evidence="2">Belongs to the TMEM86 family.</text>
</comment>
<dbReference type="GO" id="GO:0016020">
    <property type="term" value="C:membrane"/>
    <property type="evidence" value="ECO:0007669"/>
    <property type="project" value="UniProtKB-SubCell"/>
</dbReference>
<evidence type="ECO:0000256" key="5">
    <source>
        <dbReference type="ARBA" id="ARBA00023136"/>
    </source>
</evidence>
<evidence type="ECO:0000256" key="1">
    <source>
        <dbReference type="ARBA" id="ARBA00004141"/>
    </source>
</evidence>
<keyword evidence="3 6" id="KW-0812">Transmembrane</keyword>
<feature type="transmembrane region" description="Helical" evidence="6">
    <location>
        <begin position="131"/>
        <end position="154"/>
    </location>
</feature>
<proteinExistence type="inferred from homology"/>
<comment type="caution">
    <text evidence="7">The sequence shown here is derived from an EMBL/GenBank/DDBJ whole genome shotgun (WGS) entry which is preliminary data.</text>
</comment>